<dbReference type="SUPFAM" id="SSF56349">
    <property type="entry name" value="DNA breaking-rejoining enzymes"/>
    <property type="match status" value="1"/>
</dbReference>
<evidence type="ECO:0000256" key="3">
    <source>
        <dbReference type="ARBA" id="ARBA00023172"/>
    </source>
</evidence>
<dbReference type="PANTHER" id="PTHR30349:SF64">
    <property type="entry name" value="PROPHAGE INTEGRASE INTD-RELATED"/>
    <property type="match status" value="1"/>
</dbReference>
<dbReference type="Gene3D" id="1.10.150.130">
    <property type="match status" value="1"/>
</dbReference>
<dbReference type="PROSITE" id="PS51898">
    <property type="entry name" value="TYR_RECOMBINASE"/>
    <property type="match status" value="1"/>
</dbReference>
<evidence type="ECO:0000259" key="4">
    <source>
        <dbReference type="PROSITE" id="PS51898"/>
    </source>
</evidence>
<sequence length="412" mass="47247">MSKRIRVLFYLKKPKQYISGPVPIYLRITVSGKRAEISTGRECEPRRWNASSSRVSGTKETVISLNAYLDTLQAQVYEAHRLLLEAGEHVTAESVKARFCGKEEAPRTLVAELEEHNRRMEALIGTEFTGATLKGYRTSLAHTKGFLEWKYSTVDIDLRKVDHGFVSDYDFYLRSVCKCSGNSVAKYIKHLKKVIRRCLAHGWIERDPFLHYKAKLRQVERVFLLEEELEKIAGKELVTERLSQVRDIFLFSCFTGLAYVDVQQLRRSDICKGVDGEQWIFKNRQKTHTPSRIPLVPTALAILDRYQEHPQCLNKDRLLPVLSNQKMNAYLKEIMDVCGIVKPVTFHTARHTFATTVTLLNGVPMESVSKMLGHTSIKTTQHYAKVLDIKVSQDMMLIRSKYRADPSSTFSV</sequence>
<dbReference type="PANTHER" id="PTHR30349">
    <property type="entry name" value="PHAGE INTEGRASE-RELATED"/>
    <property type="match status" value="1"/>
</dbReference>
<organism evidence="5 6">
    <name type="scientific">Pontibacter silvestris</name>
    <dbReference type="NCBI Taxonomy" id="2305183"/>
    <lineage>
        <taxon>Bacteria</taxon>
        <taxon>Pseudomonadati</taxon>
        <taxon>Bacteroidota</taxon>
        <taxon>Cytophagia</taxon>
        <taxon>Cytophagales</taxon>
        <taxon>Hymenobacteraceae</taxon>
        <taxon>Pontibacter</taxon>
    </lineage>
</organism>
<comment type="caution">
    <text evidence="5">The sequence shown here is derived from an EMBL/GenBank/DDBJ whole genome shotgun (WGS) entry which is preliminary data.</text>
</comment>
<dbReference type="InterPro" id="IPR025269">
    <property type="entry name" value="SAM-like_dom"/>
</dbReference>
<keyword evidence="6" id="KW-1185">Reference proteome</keyword>
<accession>A0ABW4X0J2</accession>
<dbReference type="Pfam" id="PF00589">
    <property type="entry name" value="Phage_integrase"/>
    <property type="match status" value="1"/>
</dbReference>
<dbReference type="InterPro" id="IPR011010">
    <property type="entry name" value="DNA_brk_join_enz"/>
</dbReference>
<dbReference type="InterPro" id="IPR050090">
    <property type="entry name" value="Tyrosine_recombinase_XerCD"/>
</dbReference>
<dbReference type="InterPro" id="IPR010998">
    <property type="entry name" value="Integrase_recombinase_N"/>
</dbReference>
<dbReference type="Gene3D" id="1.10.443.10">
    <property type="entry name" value="Intergrase catalytic core"/>
    <property type="match status" value="1"/>
</dbReference>
<comment type="similarity">
    <text evidence="1">Belongs to the 'phage' integrase family.</text>
</comment>
<keyword evidence="2" id="KW-0238">DNA-binding</keyword>
<dbReference type="RefSeq" id="WP_229963033.1">
    <property type="nucleotide sequence ID" value="NZ_JAJJWI010000044.1"/>
</dbReference>
<dbReference type="Proteomes" id="UP001597369">
    <property type="component" value="Unassembled WGS sequence"/>
</dbReference>
<feature type="domain" description="Tyr recombinase" evidence="4">
    <location>
        <begin position="219"/>
        <end position="397"/>
    </location>
</feature>
<dbReference type="InterPro" id="IPR035386">
    <property type="entry name" value="Arm-DNA-bind_5"/>
</dbReference>
<gene>
    <name evidence="5" type="ORF">ACFSKU_14705</name>
</gene>
<dbReference type="InterPro" id="IPR013762">
    <property type="entry name" value="Integrase-like_cat_sf"/>
</dbReference>
<keyword evidence="3" id="KW-0233">DNA recombination</keyword>
<dbReference type="CDD" id="cd01185">
    <property type="entry name" value="INTN1_C_like"/>
    <property type="match status" value="1"/>
</dbReference>
<dbReference type="EMBL" id="JBHUHV010000044">
    <property type="protein sequence ID" value="MFD2068141.1"/>
    <property type="molecule type" value="Genomic_DNA"/>
</dbReference>
<dbReference type="InterPro" id="IPR002104">
    <property type="entry name" value="Integrase_catalytic"/>
</dbReference>
<protein>
    <submittedName>
        <fullName evidence="5">Site-specific integrase</fullName>
    </submittedName>
</protein>
<evidence type="ECO:0000256" key="1">
    <source>
        <dbReference type="ARBA" id="ARBA00008857"/>
    </source>
</evidence>
<dbReference type="Pfam" id="PF17293">
    <property type="entry name" value="Arm-DNA-bind_5"/>
    <property type="match status" value="1"/>
</dbReference>
<proteinExistence type="inferred from homology"/>
<evidence type="ECO:0000313" key="5">
    <source>
        <dbReference type="EMBL" id="MFD2068141.1"/>
    </source>
</evidence>
<evidence type="ECO:0000256" key="2">
    <source>
        <dbReference type="ARBA" id="ARBA00023125"/>
    </source>
</evidence>
<dbReference type="Pfam" id="PF13102">
    <property type="entry name" value="Phage_int_SAM_5"/>
    <property type="match status" value="1"/>
</dbReference>
<reference evidence="6" key="1">
    <citation type="journal article" date="2019" name="Int. J. Syst. Evol. Microbiol.">
        <title>The Global Catalogue of Microorganisms (GCM) 10K type strain sequencing project: providing services to taxonomists for standard genome sequencing and annotation.</title>
        <authorList>
            <consortium name="The Broad Institute Genomics Platform"/>
            <consortium name="The Broad Institute Genome Sequencing Center for Infectious Disease"/>
            <person name="Wu L."/>
            <person name="Ma J."/>
        </authorList>
    </citation>
    <scope>NUCLEOTIDE SEQUENCE [LARGE SCALE GENOMIC DNA]</scope>
    <source>
        <strain evidence="6">JCM 16545</strain>
    </source>
</reference>
<evidence type="ECO:0000313" key="6">
    <source>
        <dbReference type="Proteomes" id="UP001597369"/>
    </source>
</evidence>
<name>A0ABW4X0J2_9BACT</name>